<sequence length="276" mass="30432">MSFVENPLPTLYDFLGKFGLDKHYNAFREAGASEDAIQKMLTWPQSVLEQYLDMTNILRPFEEAEFKASLKRMQQQAVVTVPTYFGEILRRAASGDMDRLPRVPTLGGHLRGISGARDFGASTERHVNQVIGELFAANVVSSFNPVVMLTDLDRNHMFLWLGRPTPQVKSASTNSKQSPQSPIAGRSIAIHGTKLDTLHKAASFARALIAPKQLTTCDIQAPAFDPDDDDYIASFDEFVEDVVTVESTAHEEAPFCASGLPELLLYNGLDAVNAIE</sequence>
<gene>
    <name evidence="1" type="ORF">BC938DRAFT_474299</name>
</gene>
<dbReference type="EMBL" id="RBNJ01001774">
    <property type="protein sequence ID" value="RUS32779.1"/>
    <property type="molecule type" value="Genomic_DNA"/>
</dbReference>
<comment type="caution">
    <text evidence="1">The sequence shown here is derived from an EMBL/GenBank/DDBJ whole genome shotgun (WGS) entry which is preliminary data.</text>
</comment>
<evidence type="ECO:0000313" key="2">
    <source>
        <dbReference type="Proteomes" id="UP000274822"/>
    </source>
</evidence>
<dbReference type="Proteomes" id="UP000274822">
    <property type="component" value="Unassembled WGS sequence"/>
</dbReference>
<evidence type="ECO:0000313" key="1">
    <source>
        <dbReference type="EMBL" id="RUS32779.1"/>
    </source>
</evidence>
<accession>A0A433QSM5</accession>
<keyword evidence="2" id="KW-1185">Reference proteome</keyword>
<protein>
    <submittedName>
        <fullName evidence="1">Uncharacterized protein</fullName>
    </submittedName>
</protein>
<organism evidence="1 2">
    <name type="scientific">Jimgerdemannia flammicorona</name>
    <dbReference type="NCBI Taxonomy" id="994334"/>
    <lineage>
        <taxon>Eukaryota</taxon>
        <taxon>Fungi</taxon>
        <taxon>Fungi incertae sedis</taxon>
        <taxon>Mucoromycota</taxon>
        <taxon>Mucoromycotina</taxon>
        <taxon>Endogonomycetes</taxon>
        <taxon>Endogonales</taxon>
        <taxon>Endogonaceae</taxon>
        <taxon>Jimgerdemannia</taxon>
    </lineage>
</organism>
<proteinExistence type="predicted"/>
<name>A0A433QSM5_9FUNG</name>
<reference evidence="1 2" key="1">
    <citation type="journal article" date="2018" name="New Phytol.">
        <title>Phylogenomics of Endogonaceae and evolution of mycorrhizas within Mucoromycota.</title>
        <authorList>
            <person name="Chang Y."/>
            <person name="Desiro A."/>
            <person name="Na H."/>
            <person name="Sandor L."/>
            <person name="Lipzen A."/>
            <person name="Clum A."/>
            <person name="Barry K."/>
            <person name="Grigoriev I.V."/>
            <person name="Martin F.M."/>
            <person name="Stajich J.E."/>
            <person name="Smith M.E."/>
            <person name="Bonito G."/>
            <person name="Spatafora J.W."/>
        </authorList>
    </citation>
    <scope>NUCLEOTIDE SEQUENCE [LARGE SCALE GENOMIC DNA]</scope>
    <source>
        <strain evidence="1 2">AD002</strain>
    </source>
</reference>
<dbReference type="AlphaFoldDB" id="A0A433QSM5"/>